<gene>
    <name evidence="2" type="ORF">ACFSB2_15325</name>
</gene>
<evidence type="ECO:0000259" key="1">
    <source>
        <dbReference type="PROSITE" id="PS50126"/>
    </source>
</evidence>
<name>A0ABW4JJS8_9BACL</name>
<organism evidence="2 3">
    <name type="scientific">Alicyclobacillus fodiniaquatilis</name>
    <dbReference type="NCBI Taxonomy" id="1661150"/>
    <lineage>
        <taxon>Bacteria</taxon>
        <taxon>Bacillati</taxon>
        <taxon>Bacillota</taxon>
        <taxon>Bacilli</taxon>
        <taxon>Bacillales</taxon>
        <taxon>Alicyclobacillaceae</taxon>
        <taxon>Alicyclobacillus</taxon>
    </lineage>
</organism>
<dbReference type="SUPFAM" id="SSF50249">
    <property type="entry name" value="Nucleic acid-binding proteins"/>
    <property type="match status" value="1"/>
</dbReference>
<dbReference type="InterPro" id="IPR003029">
    <property type="entry name" value="S1_domain"/>
</dbReference>
<protein>
    <recommendedName>
        <fullName evidence="1">S1 motif domain-containing protein</fullName>
    </recommendedName>
</protein>
<accession>A0ABW4JJS8</accession>
<feature type="domain" description="S1 motif" evidence="1">
    <location>
        <begin position="134"/>
        <end position="205"/>
    </location>
</feature>
<evidence type="ECO:0000313" key="2">
    <source>
        <dbReference type="EMBL" id="MFD1676074.1"/>
    </source>
</evidence>
<dbReference type="Gene3D" id="2.40.50.140">
    <property type="entry name" value="Nucleic acid-binding proteins"/>
    <property type="match status" value="1"/>
</dbReference>
<dbReference type="RefSeq" id="WP_377943967.1">
    <property type="nucleotide sequence ID" value="NZ_JBHUCX010000043.1"/>
</dbReference>
<dbReference type="PROSITE" id="PS50126">
    <property type="entry name" value="S1"/>
    <property type="match status" value="1"/>
</dbReference>
<dbReference type="Proteomes" id="UP001597079">
    <property type="component" value="Unassembled WGS sequence"/>
</dbReference>
<evidence type="ECO:0000313" key="3">
    <source>
        <dbReference type="Proteomes" id="UP001597079"/>
    </source>
</evidence>
<dbReference type="InterPro" id="IPR012340">
    <property type="entry name" value="NA-bd_OB-fold"/>
</dbReference>
<comment type="caution">
    <text evidence="2">The sequence shown here is derived from an EMBL/GenBank/DDBJ whole genome shotgun (WGS) entry which is preliminary data.</text>
</comment>
<keyword evidence="3" id="KW-1185">Reference proteome</keyword>
<sequence>MNNTIYVNISAEGALLNPEKLEDREQCFATFFQFRTNRTVFQAKAVGIENISYHVNQNGEQLHKREDAIVVEYGPFHGYVPISESGYRAASAFVGVLDKYISLVPEHYVPVDGREIFIFSRTKAVDLMKRANDGKLTNGTDWTAVVRRESEQGYLVNVGGFPAWLPNALVDWTIKDGKAPKLNVGDTIDVKIRDRNRRRMIVSRRDALGNPFDSNRQKYNPRGRYLAEIVSINALNVYGRFNDGTTVLMRRNAGRDVLRVGAQVLCRLTGVNDERKLFEGAIERIV</sequence>
<dbReference type="EMBL" id="JBHUCX010000043">
    <property type="protein sequence ID" value="MFD1676074.1"/>
    <property type="molecule type" value="Genomic_DNA"/>
</dbReference>
<reference evidence="3" key="1">
    <citation type="journal article" date="2019" name="Int. J. Syst. Evol. Microbiol.">
        <title>The Global Catalogue of Microorganisms (GCM) 10K type strain sequencing project: providing services to taxonomists for standard genome sequencing and annotation.</title>
        <authorList>
            <consortium name="The Broad Institute Genomics Platform"/>
            <consortium name="The Broad Institute Genome Sequencing Center for Infectious Disease"/>
            <person name="Wu L."/>
            <person name="Ma J."/>
        </authorList>
    </citation>
    <scope>NUCLEOTIDE SEQUENCE [LARGE SCALE GENOMIC DNA]</scope>
    <source>
        <strain evidence="3">CGMCC 1.12286</strain>
    </source>
</reference>
<proteinExistence type="predicted"/>